<feature type="domain" description="C2H2-type" evidence="6">
    <location>
        <begin position="716"/>
        <end position="745"/>
    </location>
</feature>
<sequence>MEPSMSFFGLPFVDSENTDLVFNRKGLECDYEFQNDLPSHTGLLGSDDVLAQFLTADGPLEEPDLNGPTTLHCEICQKRFDNAKKYYGHLRVHSKDNLWICDKCPDQKFANKQQLMKHCLTHKPLARVWKCPQCSMAFEALWRLQQHVFAIHLDYRPNKCDQCDKSFHKLSDLKKHQDVHKDIRKHPCTTCGREFTDKSNLKRHMLLHSKIKPFTCTGCQNRFTQIASLRRHQQKCNSYISQNNNQDKTRKNYCRVCGASFQYKSALLEHYVRQHTTTTTEESKEKETNETNVDINRTEDNIVDDILSAEDDYMTMSTQQDMLYNQANTNAHTQNMPDTNTYDSLMQIEFLKEMNQLHILDDELLYNDLDLDSFQNSQIFNSIPNETDYGNDKNGEIMFDFHDVGRSVDQDIMNALYNVKAEHLPDELLNVDQINNSEPNKNEERLQTPTVSVNECATIFESDVDLEESTNLAANLNQLIGENNVQYISTEDDDMFIISLKSDIDAEKLSDMLNIDVEGGNEKSSDTSESEDIVPDDRSRKLLDNIQPFILRIQPQAHMKHIQYETEKDSCDTVQSDFRIAKSIKKEKDEDFNNVVVENVDIIIKEEKKTKGNDKTKEKDKENQVIFVCNVCEKVFHRKDNYKSHLATHSAALRRHSCGVCGERFSYRSTLNKHRAARHEPRVQTAHSCTLCDRTFSAAWMLKNHKERDHDQLKPYVCEEKDCSRRFYKRCDLIIHKRTHTGEKPYKCDICCKSFPHISHLKRHERSVDCTKRRKSYAKSKTK</sequence>
<reference evidence="7" key="1">
    <citation type="submission" date="2022-03" db="EMBL/GenBank/DDBJ databases">
        <authorList>
            <person name="Lindestad O."/>
        </authorList>
    </citation>
    <scope>NUCLEOTIDE SEQUENCE</scope>
</reference>
<dbReference type="PANTHER" id="PTHR24409:SF295">
    <property type="entry name" value="AZ2-RELATED"/>
    <property type="match status" value="1"/>
</dbReference>
<feature type="domain" description="C2H2-type" evidence="6">
    <location>
        <begin position="687"/>
        <end position="715"/>
    </location>
</feature>
<dbReference type="PROSITE" id="PS50157">
    <property type="entry name" value="ZINC_FINGER_C2H2_2"/>
    <property type="match status" value="11"/>
</dbReference>
<evidence type="ECO:0000256" key="5">
    <source>
        <dbReference type="PROSITE-ProRule" id="PRU00042"/>
    </source>
</evidence>
<feature type="domain" description="C2H2-type" evidence="6">
    <location>
        <begin position="656"/>
        <end position="684"/>
    </location>
</feature>
<keyword evidence="1" id="KW-0479">Metal-binding</keyword>
<keyword evidence="3 5" id="KW-0863">Zinc-finger</keyword>
<dbReference type="SUPFAM" id="SSF57667">
    <property type="entry name" value="beta-beta-alpha zinc fingers"/>
    <property type="match status" value="6"/>
</dbReference>
<feature type="domain" description="C2H2-type" evidence="6">
    <location>
        <begin position="214"/>
        <end position="244"/>
    </location>
</feature>
<evidence type="ECO:0000256" key="1">
    <source>
        <dbReference type="ARBA" id="ARBA00022723"/>
    </source>
</evidence>
<feature type="domain" description="C2H2-type" evidence="6">
    <location>
        <begin position="158"/>
        <end position="185"/>
    </location>
</feature>
<keyword evidence="2" id="KW-0677">Repeat</keyword>
<dbReference type="EMBL" id="CAKXAJ010010612">
    <property type="protein sequence ID" value="CAH2211515.1"/>
    <property type="molecule type" value="Genomic_DNA"/>
</dbReference>
<dbReference type="GO" id="GO:0005634">
    <property type="term" value="C:nucleus"/>
    <property type="evidence" value="ECO:0007669"/>
    <property type="project" value="UniProtKB-ARBA"/>
</dbReference>
<dbReference type="Gene3D" id="3.30.160.60">
    <property type="entry name" value="Classic Zinc Finger"/>
    <property type="match status" value="8"/>
</dbReference>
<dbReference type="InterPro" id="IPR013087">
    <property type="entry name" value="Znf_C2H2_type"/>
</dbReference>
<evidence type="ECO:0000313" key="7">
    <source>
        <dbReference type="EMBL" id="CAH2211515.1"/>
    </source>
</evidence>
<dbReference type="PROSITE" id="PS00028">
    <property type="entry name" value="ZINC_FINGER_C2H2_1"/>
    <property type="match status" value="9"/>
</dbReference>
<feature type="domain" description="C2H2-type" evidence="6">
    <location>
        <begin position="186"/>
        <end position="213"/>
    </location>
</feature>
<keyword evidence="8" id="KW-1185">Reference proteome</keyword>
<dbReference type="Proteomes" id="UP000838756">
    <property type="component" value="Unassembled WGS sequence"/>
</dbReference>
<feature type="domain" description="C2H2-type" evidence="6">
    <location>
        <begin position="252"/>
        <end position="280"/>
    </location>
</feature>
<feature type="domain" description="C2H2-type" evidence="6">
    <location>
        <begin position="71"/>
        <end position="98"/>
    </location>
</feature>
<dbReference type="Pfam" id="PF00096">
    <property type="entry name" value="zf-C2H2"/>
    <property type="match status" value="4"/>
</dbReference>
<dbReference type="GO" id="GO:0008270">
    <property type="term" value="F:zinc ion binding"/>
    <property type="evidence" value="ECO:0007669"/>
    <property type="project" value="UniProtKB-KW"/>
</dbReference>
<dbReference type="SMART" id="SM00355">
    <property type="entry name" value="ZnF_C2H2"/>
    <property type="match status" value="12"/>
</dbReference>
<evidence type="ECO:0000259" key="6">
    <source>
        <dbReference type="PROSITE" id="PS50157"/>
    </source>
</evidence>
<dbReference type="AlphaFoldDB" id="A0A8S4QLB8"/>
<gene>
    <name evidence="7" type="primary">jg20685</name>
    <name evidence="7" type="ORF">PAEG_LOCUS3330</name>
</gene>
<accession>A0A8S4QLB8</accession>
<name>A0A8S4QLB8_9NEOP</name>
<feature type="domain" description="C2H2-type" evidence="6">
    <location>
        <begin position="746"/>
        <end position="774"/>
    </location>
</feature>
<evidence type="ECO:0000256" key="3">
    <source>
        <dbReference type="ARBA" id="ARBA00022771"/>
    </source>
</evidence>
<dbReference type="InterPro" id="IPR036236">
    <property type="entry name" value="Znf_C2H2_sf"/>
</dbReference>
<keyword evidence="4" id="KW-0862">Zinc</keyword>
<dbReference type="OrthoDB" id="654211at2759"/>
<evidence type="ECO:0000256" key="4">
    <source>
        <dbReference type="ARBA" id="ARBA00022833"/>
    </source>
</evidence>
<dbReference type="FunFam" id="3.30.160.60:FF:000072">
    <property type="entry name" value="zinc finger protein 143 isoform X1"/>
    <property type="match status" value="1"/>
</dbReference>
<feature type="domain" description="C2H2-type" evidence="6">
    <location>
        <begin position="627"/>
        <end position="650"/>
    </location>
</feature>
<dbReference type="FunFam" id="3.30.160.60:FF:000100">
    <property type="entry name" value="Zinc finger 45-like"/>
    <property type="match status" value="3"/>
</dbReference>
<protein>
    <submittedName>
        <fullName evidence="7">Jg20685 protein</fullName>
    </submittedName>
</protein>
<feature type="domain" description="C2H2-type" evidence="6">
    <location>
        <begin position="129"/>
        <end position="157"/>
    </location>
</feature>
<dbReference type="FunFam" id="3.30.160.60:FF:001049">
    <property type="entry name" value="zinc finger protein 319"/>
    <property type="match status" value="1"/>
</dbReference>
<dbReference type="Pfam" id="PF12874">
    <property type="entry name" value="zf-met"/>
    <property type="match status" value="1"/>
</dbReference>
<proteinExistence type="predicted"/>
<evidence type="ECO:0000313" key="8">
    <source>
        <dbReference type="Proteomes" id="UP000838756"/>
    </source>
</evidence>
<dbReference type="PANTHER" id="PTHR24409">
    <property type="entry name" value="ZINC FINGER PROTEIN 142"/>
    <property type="match status" value="1"/>
</dbReference>
<comment type="caution">
    <text evidence="7">The sequence shown here is derived from an EMBL/GenBank/DDBJ whole genome shotgun (WGS) entry which is preliminary data.</text>
</comment>
<evidence type="ECO:0000256" key="2">
    <source>
        <dbReference type="ARBA" id="ARBA00022737"/>
    </source>
</evidence>
<organism evidence="7 8">
    <name type="scientific">Pararge aegeria aegeria</name>
    <dbReference type="NCBI Taxonomy" id="348720"/>
    <lineage>
        <taxon>Eukaryota</taxon>
        <taxon>Metazoa</taxon>
        <taxon>Ecdysozoa</taxon>
        <taxon>Arthropoda</taxon>
        <taxon>Hexapoda</taxon>
        <taxon>Insecta</taxon>
        <taxon>Pterygota</taxon>
        <taxon>Neoptera</taxon>
        <taxon>Endopterygota</taxon>
        <taxon>Lepidoptera</taxon>
        <taxon>Glossata</taxon>
        <taxon>Ditrysia</taxon>
        <taxon>Papilionoidea</taxon>
        <taxon>Nymphalidae</taxon>
        <taxon>Satyrinae</taxon>
        <taxon>Satyrini</taxon>
        <taxon>Parargina</taxon>
        <taxon>Pararge</taxon>
    </lineage>
</organism>